<dbReference type="InterPro" id="IPR021013">
    <property type="entry name" value="ATPase_Vma12"/>
</dbReference>
<dbReference type="AlphaFoldDB" id="A0A084G9S5"/>
<dbReference type="GO" id="GO:0070072">
    <property type="term" value="P:vacuolar proton-transporting V-type ATPase complex assembly"/>
    <property type="evidence" value="ECO:0007669"/>
    <property type="project" value="InterPro"/>
</dbReference>
<dbReference type="GO" id="GO:0005789">
    <property type="term" value="C:endoplasmic reticulum membrane"/>
    <property type="evidence" value="ECO:0007669"/>
    <property type="project" value="UniProtKB-SubCell"/>
</dbReference>
<name>A0A084G9S5_PSEDA</name>
<gene>
    <name evidence="8" type="ORF">SAPIO_CDS3843</name>
</gene>
<keyword evidence="4 7" id="KW-1133">Transmembrane helix</keyword>
<dbReference type="PANTHER" id="PTHR31394:SF1">
    <property type="entry name" value="TRANSMEMBRANE PROTEIN 199"/>
    <property type="match status" value="1"/>
</dbReference>
<evidence type="ECO:0000256" key="5">
    <source>
        <dbReference type="ARBA" id="ARBA00023136"/>
    </source>
</evidence>
<keyword evidence="5 7" id="KW-0472">Membrane</keyword>
<evidence type="ECO:0000256" key="3">
    <source>
        <dbReference type="ARBA" id="ARBA00022824"/>
    </source>
</evidence>
<dbReference type="HOGENOM" id="CLU_048316_0_0_1"/>
<proteinExistence type="predicted"/>
<protein>
    <recommendedName>
        <fullName evidence="10">Vacuolar h+-atpase assembly protein</fullName>
    </recommendedName>
</protein>
<comment type="caution">
    <text evidence="8">The sequence shown here is derived from an EMBL/GenBank/DDBJ whole genome shotgun (WGS) entry which is preliminary data.</text>
</comment>
<dbReference type="OMA" id="FSVYWAL"/>
<dbReference type="VEuPathDB" id="FungiDB:SAPIO_CDS3843"/>
<feature type="compositionally biased region" description="Basic and acidic residues" evidence="6">
    <location>
        <begin position="267"/>
        <end position="282"/>
    </location>
</feature>
<evidence type="ECO:0000256" key="7">
    <source>
        <dbReference type="SAM" id="Phobius"/>
    </source>
</evidence>
<evidence type="ECO:0008006" key="10">
    <source>
        <dbReference type="Google" id="ProtNLM"/>
    </source>
</evidence>
<evidence type="ECO:0000256" key="1">
    <source>
        <dbReference type="ARBA" id="ARBA00004477"/>
    </source>
</evidence>
<feature type="transmembrane region" description="Helical" evidence="7">
    <location>
        <begin position="175"/>
        <end position="197"/>
    </location>
</feature>
<keyword evidence="2 7" id="KW-0812">Transmembrane</keyword>
<keyword evidence="3" id="KW-0256">Endoplasmic reticulum</keyword>
<dbReference type="PANTHER" id="PTHR31394">
    <property type="entry name" value="TRANSMEMBRANE PROTEIN 199"/>
    <property type="match status" value="1"/>
</dbReference>
<evidence type="ECO:0000256" key="2">
    <source>
        <dbReference type="ARBA" id="ARBA00022692"/>
    </source>
</evidence>
<dbReference type="GeneID" id="27722915"/>
<dbReference type="RefSeq" id="XP_016643886.1">
    <property type="nucleotide sequence ID" value="XM_016786543.1"/>
</dbReference>
<accession>A0A084G9S5</accession>
<dbReference type="OrthoDB" id="19981at2759"/>
<evidence type="ECO:0000256" key="6">
    <source>
        <dbReference type="SAM" id="MobiDB-lite"/>
    </source>
</evidence>
<dbReference type="KEGG" id="sapo:SAPIO_CDS3843"/>
<feature type="region of interest" description="Disordered" evidence="6">
    <location>
        <begin position="253"/>
        <end position="295"/>
    </location>
</feature>
<evidence type="ECO:0000313" key="9">
    <source>
        <dbReference type="Proteomes" id="UP000028545"/>
    </source>
</evidence>
<dbReference type="Pfam" id="PF11712">
    <property type="entry name" value="Vma12"/>
    <property type="match status" value="1"/>
</dbReference>
<keyword evidence="9" id="KW-1185">Reference proteome</keyword>
<feature type="region of interest" description="Disordered" evidence="6">
    <location>
        <begin position="14"/>
        <end position="49"/>
    </location>
</feature>
<reference evidence="8 9" key="1">
    <citation type="journal article" date="2014" name="Genome Announc.">
        <title>Draft genome sequence of the pathogenic fungus Scedosporium apiospermum.</title>
        <authorList>
            <person name="Vandeputte P."/>
            <person name="Ghamrawi S."/>
            <person name="Rechenmann M."/>
            <person name="Iltis A."/>
            <person name="Giraud S."/>
            <person name="Fleury M."/>
            <person name="Thornton C."/>
            <person name="Delhaes L."/>
            <person name="Meyer W."/>
            <person name="Papon N."/>
            <person name="Bouchara J.P."/>
        </authorList>
    </citation>
    <scope>NUCLEOTIDE SEQUENCE [LARGE SCALE GENOMIC DNA]</scope>
    <source>
        <strain evidence="8 9">IHEM 14462</strain>
    </source>
</reference>
<feature type="transmembrane region" description="Helical" evidence="7">
    <location>
        <begin position="203"/>
        <end position="224"/>
    </location>
</feature>
<dbReference type="EMBL" id="JOWA01000089">
    <property type="protein sequence ID" value="KEZ44087.1"/>
    <property type="molecule type" value="Genomic_DNA"/>
</dbReference>
<dbReference type="Proteomes" id="UP000028545">
    <property type="component" value="Unassembled WGS sequence"/>
</dbReference>
<organism evidence="8 9">
    <name type="scientific">Pseudallescheria apiosperma</name>
    <name type="common">Scedosporium apiospermum</name>
    <dbReference type="NCBI Taxonomy" id="563466"/>
    <lineage>
        <taxon>Eukaryota</taxon>
        <taxon>Fungi</taxon>
        <taxon>Dikarya</taxon>
        <taxon>Ascomycota</taxon>
        <taxon>Pezizomycotina</taxon>
        <taxon>Sordariomycetes</taxon>
        <taxon>Hypocreomycetidae</taxon>
        <taxon>Microascales</taxon>
        <taxon>Microascaceae</taxon>
        <taxon>Scedosporium</taxon>
    </lineage>
</organism>
<evidence type="ECO:0000256" key="4">
    <source>
        <dbReference type="ARBA" id="ARBA00022989"/>
    </source>
</evidence>
<comment type="subcellular location">
    <subcellularLocation>
        <location evidence="1">Endoplasmic reticulum membrane</location>
        <topology evidence="1">Multi-pass membrane protein</topology>
    </subcellularLocation>
</comment>
<sequence length="295" mass="32608">MVLLTMTPSIVEGLGTLDEPLPLPGASATEHENTTKNQEPSLESPAVGKPISHGQILDLWKALRAKEDSKKEYSLEALLRGSCVYIPPPPPKPEPSPEYKALMARLRREEEARAYERMLNPTPTLETFSQHFPNAALATAFAEVNRPHNKTDADTAGPESSDAAAFKEVNKQLMLVFNFLVSIVGVAATIWMVARWWSTPARVLLTLAGAIVVAVAEVVVYSAFAWRMEQGVGKEVRVREVKEVVNTWVISGGEKDDRGVDDEGEKEGDQEVRIIEKEKDEGVEGTNLRRRNKPK</sequence>
<evidence type="ECO:0000313" key="8">
    <source>
        <dbReference type="EMBL" id="KEZ44087.1"/>
    </source>
</evidence>